<keyword evidence="3" id="KW-1133">Transmembrane helix</keyword>
<reference evidence="4 5" key="1">
    <citation type="submission" date="2023-02" db="EMBL/GenBank/DDBJ databases">
        <title>Microbacterium betulae sp. nov., isolated from birch wood.</title>
        <authorList>
            <person name="Pasciak M."/>
            <person name="Pawlik K.J."/>
            <person name="Martynowski D."/>
            <person name="Laczmanski L."/>
            <person name="Ciekot J."/>
            <person name="Szponar B."/>
            <person name="Wojcik-Fatla A."/>
            <person name="Mackiewicz B."/>
            <person name="Farian E."/>
            <person name="Cholewa G."/>
            <person name="Cholewa A."/>
            <person name="Dutkiewicz J."/>
        </authorList>
    </citation>
    <scope>NUCLEOTIDE SEQUENCE [LARGE SCALE GENOMIC DNA]</scope>
    <source>
        <strain evidence="4 5">AB</strain>
    </source>
</reference>
<dbReference type="EMBL" id="CP118157">
    <property type="protein sequence ID" value="WOF23719.1"/>
    <property type="molecule type" value="Genomic_DNA"/>
</dbReference>
<feature type="transmembrane region" description="Helical" evidence="3">
    <location>
        <begin position="163"/>
        <end position="181"/>
    </location>
</feature>
<sequence length="198" mass="20646">MTQTTAPEAPRTRRDARVPGTRTGRGPAGVVGDALLTLAAIAGAACIVLVLLAHLLDVSLILFRTGSMEPTIPTGSVAVVQRVAADELSVGDVVTVDREGLLPITHRITSVEGSESADERVITMRGDANEQDDPHPYAVSSARIVLFSVPALAPVIASLGDPLVLGGLTVGATVLVMWAFWPRGSVRGARRGRTGRRG</sequence>
<evidence type="ECO:0000313" key="4">
    <source>
        <dbReference type="EMBL" id="WOF23719.1"/>
    </source>
</evidence>
<gene>
    <name evidence="4" type="ORF">N8K70_03310</name>
</gene>
<dbReference type="GO" id="GO:0004252">
    <property type="term" value="F:serine-type endopeptidase activity"/>
    <property type="evidence" value="ECO:0007669"/>
    <property type="project" value="UniProtKB-UniRule"/>
</dbReference>
<dbReference type="GO" id="GO:0006465">
    <property type="term" value="P:signal peptide processing"/>
    <property type="evidence" value="ECO:0007669"/>
    <property type="project" value="UniProtKB-UniRule"/>
</dbReference>
<feature type="region of interest" description="Disordered" evidence="2">
    <location>
        <begin position="1"/>
        <end position="25"/>
    </location>
</feature>
<keyword evidence="3" id="KW-0472">Membrane</keyword>
<feature type="transmembrane region" description="Helical" evidence="3">
    <location>
        <begin position="137"/>
        <end position="157"/>
    </location>
</feature>
<protein>
    <recommendedName>
        <fullName evidence="1">Signal peptidase I</fullName>
        <ecNumber evidence="1">3.4.21.89</ecNumber>
    </recommendedName>
</protein>
<dbReference type="GO" id="GO:0009003">
    <property type="term" value="F:signal peptidase activity"/>
    <property type="evidence" value="ECO:0007669"/>
    <property type="project" value="UniProtKB-EC"/>
</dbReference>
<dbReference type="EC" id="3.4.21.89" evidence="1"/>
<keyword evidence="4" id="KW-0378">Hydrolase</keyword>
<dbReference type="KEGG" id="mbet:N8K70_03310"/>
<dbReference type="GO" id="GO:0016020">
    <property type="term" value="C:membrane"/>
    <property type="evidence" value="ECO:0007669"/>
    <property type="project" value="UniProtKB-UniRule"/>
</dbReference>
<keyword evidence="3" id="KW-0812">Transmembrane</keyword>
<evidence type="ECO:0000256" key="1">
    <source>
        <dbReference type="NCBIfam" id="TIGR02228"/>
    </source>
</evidence>
<keyword evidence="5" id="KW-1185">Reference proteome</keyword>
<dbReference type="RefSeq" id="WP_317140190.1">
    <property type="nucleotide sequence ID" value="NZ_CP118157.1"/>
</dbReference>
<proteinExistence type="predicted"/>
<evidence type="ECO:0000313" key="5">
    <source>
        <dbReference type="Proteomes" id="UP001305498"/>
    </source>
</evidence>
<name>A0AA97FJ89_9MICO</name>
<dbReference type="AlphaFoldDB" id="A0AA97FJ89"/>
<dbReference type="InterPro" id="IPR001733">
    <property type="entry name" value="Peptidase_S26B"/>
</dbReference>
<dbReference type="NCBIfam" id="TIGR02228">
    <property type="entry name" value="sigpep_I_arch"/>
    <property type="match status" value="1"/>
</dbReference>
<dbReference type="Proteomes" id="UP001305498">
    <property type="component" value="Chromosome"/>
</dbReference>
<dbReference type="CDD" id="cd06530">
    <property type="entry name" value="S26_SPase_I"/>
    <property type="match status" value="1"/>
</dbReference>
<accession>A0AA97FJ89</accession>
<organism evidence="4 5">
    <name type="scientific">Microbacterium betulae</name>
    <dbReference type="NCBI Taxonomy" id="2981139"/>
    <lineage>
        <taxon>Bacteria</taxon>
        <taxon>Bacillati</taxon>
        <taxon>Actinomycetota</taxon>
        <taxon>Actinomycetes</taxon>
        <taxon>Micrococcales</taxon>
        <taxon>Microbacteriaceae</taxon>
        <taxon>Microbacterium</taxon>
    </lineage>
</organism>
<dbReference type="InterPro" id="IPR019533">
    <property type="entry name" value="Peptidase_S26"/>
</dbReference>
<feature type="transmembrane region" description="Helical" evidence="3">
    <location>
        <begin position="34"/>
        <end position="56"/>
    </location>
</feature>
<evidence type="ECO:0000256" key="3">
    <source>
        <dbReference type="SAM" id="Phobius"/>
    </source>
</evidence>
<evidence type="ECO:0000256" key="2">
    <source>
        <dbReference type="SAM" id="MobiDB-lite"/>
    </source>
</evidence>